<evidence type="ECO:0000313" key="2">
    <source>
        <dbReference type="EMBL" id="DAZ92599.1"/>
    </source>
</evidence>
<keyword evidence="1" id="KW-1133">Transmembrane helix</keyword>
<keyword evidence="1" id="KW-0812">Transmembrane</keyword>
<evidence type="ECO:0000256" key="1">
    <source>
        <dbReference type="SAM" id="Phobius"/>
    </source>
</evidence>
<reference evidence="2" key="1">
    <citation type="submission" date="2022-11" db="EMBL/GenBank/DDBJ databases">
        <authorList>
            <person name="Morgan W.R."/>
            <person name="Tartar A."/>
        </authorList>
    </citation>
    <scope>NUCLEOTIDE SEQUENCE</scope>
    <source>
        <strain evidence="2">ARSEF 373</strain>
    </source>
</reference>
<feature type="transmembrane region" description="Helical" evidence="1">
    <location>
        <begin position="7"/>
        <end position="26"/>
    </location>
</feature>
<dbReference type="Proteomes" id="UP001146120">
    <property type="component" value="Unassembled WGS sequence"/>
</dbReference>
<evidence type="ECO:0000313" key="3">
    <source>
        <dbReference type="Proteomes" id="UP001146120"/>
    </source>
</evidence>
<dbReference type="AlphaFoldDB" id="A0AAV2YHS4"/>
<dbReference type="EMBL" id="DAKRPA010000425">
    <property type="protein sequence ID" value="DAZ92599.1"/>
    <property type="molecule type" value="Genomic_DNA"/>
</dbReference>
<sequence length="62" mass="6825">KLPWYQRIIGSVIIIVCGLCGGYMTYSSGKALVTDNSGNPNFVHCPAKYNSVVFTNQTYYGN</sequence>
<keyword evidence="3" id="KW-1185">Reference proteome</keyword>
<feature type="non-terminal residue" evidence="2">
    <location>
        <position position="1"/>
    </location>
</feature>
<gene>
    <name evidence="2" type="ORF">N0F65_000514</name>
</gene>
<keyword evidence="1" id="KW-0472">Membrane</keyword>
<organism evidence="2 3">
    <name type="scientific">Lagenidium giganteum</name>
    <dbReference type="NCBI Taxonomy" id="4803"/>
    <lineage>
        <taxon>Eukaryota</taxon>
        <taxon>Sar</taxon>
        <taxon>Stramenopiles</taxon>
        <taxon>Oomycota</taxon>
        <taxon>Peronosporomycetes</taxon>
        <taxon>Pythiales</taxon>
        <taxon>Pythiaceae</taxon>
    </lineage>
</organism>
<comment type="caution">
    <text evidence="2">The sequence shown here is derived from an EMBL/GenBank/DDBJ whole genome shotgun (WGS) entry which is preliminary data.</text>
</comment>
<reference evidence="2" key="2">
    <citation type="journal article" date="2023" name="Microbiol Resour">
        <title>Decontamination and Annotation of the Draft Genome Sequence of the Oomycete Lagenidium giganteum ARSEF 373.</title>
        <authorList>
            <person name="Morgan W.R."/>
            <person name="Tartar A."/>
        </authorList>
    </citation>
    <scope>NUCLEOTIDE SEQUENCE</scope>
    <source>
        <strain evidence="2">ARSEF 373</strain>
    </source>
</reference>
<protein>
    <submittedName>
        <fullName evidence="2">Uncharacterized protein</fullName>
    </submittedName>
</protein>
<proteinExistence type="predicted"/>
<name>A0AAV2YHS4_9STRA</name>
<accession>A0AAV2YHS4</accession>